<reference evidence="1" key="1">
    <citation type="submission" date="2020-11" db="EMBL/GenBank/DDBJ databases">
        <authorList>
            <person name="Tran Van P."/>
        </authorList>
    </citation>
    <scope>NUCLEOTIDE SEQUENCE</scope>
</reference>
<gene>
    <name evidence="1" type="ORF">TCEB3V08_LOCUS6296</name>
</gene>
<sequence length="205" mass="23591">MGRANHASMRTRVHMGFMDPQPWIERATGMYQSTGIYMELYEMSRAQGPVAVWRDFIVPNERVWWQANVSERVQSVRVFMDLGISPYLCSLQPFPRLIFEMAILQTLHLAMEPTVRKQRNQKMYQSISHPKQKRIIKNPINVVVLKGWFNPRSQVAGTPRDVVKLSGVPKAFTEITLEGSPTSSTHVLLDITDKHYVTVFTETNT</sequence>
<name>A0A7R9CTS0_TIMCR</name>
<protein>
    <submittedName>
        <fullName evidence="1">Uncharacterized protein</fullName>
    </submittedName>
</protein>
<accession>A0A7R9CTS0</accession>
<dbReference type="EMBL" id="OC318449">
    <property type="protein sequence ID" value="CAD7402067.1"/>
    <property type="molecule type" value="Genomic_DNA"/>
</dbReference>
<dbReference type="AlphaFoldDB" id="A0A7R9CTS0"/>
<proteinExistence type="predicted"/>
<evidence type="ECO:0000313" key="1">
    <source>
        <dbReference type="EMBL" id="CAD7402067.1"/>
    </source>
</evidence>
<organism evidence="1">
    <name type="scientific">Timema cristinae</name>
    <name type="common">Walking stick</name>
    <dbReference type="NCBI Taxonomy" id="61476"/>
    <lineage>
        <taxon>Eukaryota</taxon>
        <taxon>Metazoa</taxon>
        <taxon>Ecdysozoa</taxon>
        <taxon>Arthropoda</taxon>
        <taxon>Hexapoda</taxon>
        <taxon>Insecta</taxon>
        <taxon>Pterygota</taxon>
        <taxon>Neoptera</taxon>
        <taxon>Polyneoptera</taxon>
        <taxon>Phasmatodea</taxon>
        <taxon>Timematodea</taxon>
        <taxon>Timematoidea</taxon>
        <taxon>Timematidae</taxon>
        <taxon>Timema</taxon>
    </lineage>
</organism>